<dbReference type="PANTHER" id="PTHR38468">
    <property type="entry name" value="SLL0939 PROTEIN"/>
    <property type="match status" value="1"/>
</dbReference>
<keyword evidence="1" id="KW-0812">Transmembrane</keyword>
<dbReference type="PANTHER" id="PTHR38468:SF1">
    <property type="entry name" value="SLL0939 PROTEIN"/>
    <property type="match status" value="1"/>
</dbReference>
<dbReference type="Pfam" id="PF07784">
    <property type="entry name" value="DUF1622"/>
    <property type="match status" value="1"/>
</dbReference>
<dbReference type="InterPro" id="IPR012427">
    <property type="entry name" value="DUF1622"/>
</dbReference>
<feature type="transmembrane region" description="Helical" evidence="1">
    <location>
        <begin position="58"/>
        <end position="78"/>
    </location>
</feature>
<dbReference type="AlphaFoldDB" id="A0A6L5YA73"/>
<dbReference type="EMBL" id="VUNH01000002">
    <property type="protein sequence ID" value="MST54928.1"/>
    <property type="molecule type" value="Genomic_DNA"/>
</dbReference>
<sequence length="126" mass="14185">MSIVEIARWVATVIEFISIFIIAWGVLLALYRIVALALENYRVDVDMRGGWLRLRRTFGEIMLLGLQFLVAADIILTICNPDLQTVSVLAAIVIIRVVLSVSLGKEIHGLEERDADAKRHAPPRYE</sequence>
<keyword evidence="1" id="KW-1133">Transmembrane helix</keyword>
<keyword evidence="1" id="KW-0472">Membrane</keyword>
<organism evidence="2 3">
    <name type="scientific">Pyramidobacter porci</name>
    <dbReference type="NCBI Taxonomy" id="2605789"/>
    <lineage>
        <taxon>Bacteria</taxon>
        <taxon>Thermotogati</taxon>
        <taxon>Synergistota</taxon>
        <taxon>Synergistia</taxon>
        <taxon>Synergistales</taxon>
        <taxon>Dethiosulfovibrionaceae</taxon>
        <taxon>Pyramidobacter</taxon>
    </lineage>
</organism>
<dbReference type="Proteomes" id="UP000473699">
    <property type="component" value="Unassembled WGS sequence"/>
</dbReference>
<keyword evidence="3" id="KW-1185">Reference proteome</keyword>
<dbReference type="RefSeq" id="WP_154528038.1">
    <property type="nucleotide sequence ID" value="NZ_VUNH01000002.1"/>
</dbReference>
<accession>A0A6L5YA73</accession>
<feature type="transmembrane region" description="Helical" evidence="1">
    <location>
        <begin position="84"/>
        <end position="103"/>
    </location>
</feature>
<name>A0A6L5YA73_9BACT</name>
<evidence type="ECO:0000313" key="2">
    <source>
        <dbReference type="EMBL" id="MST54928.1"/>
    </source>
</evidence>
<proteinExistence type="predicted"/>
<evidence type="ECO:0000256" key="1">
    <source>
        <dbReference type="SAM" id="Phobius"/>
    </source>
</evidence>
<feature type="transmembrane region" description="Helical" evidence="1">
    <location>
        <begin position="6"/>
        <end position="38"/>
    </location>
</feature>
<gene>
    <name evidence="2" type="ORF">FYJ74_02525</name>
</gene>
<evidence type="ECO:0000313" key="3">
    <source>
        <dbReference type="Proteomes" id="UP000473699"/>
    </source>
</evidence>
<reference evidence="2 3" key="1">
    <citation type="submission" date="2019-08" db="EMBL/GenBank/DDBJ databases">
        <title>In-depth cultivation of the pig gut microbiome towards novel bacterial diversity and tailored functional studies.</title>
        <authorList>
            <person name="Wylensek D."/>
            <person name="Hitch T.C.A."/>
            <person name="Clavel T."/>
        </authorList>
    </citation>
    <scope>NUCLEOTIDE SEQUENCE [LARGE SCALE GENOMIC DNA]</scope>
    <source>
        <strain evidence="2 3">SM-530-WT-4B</strain>
    </source>
</reference>
<protein>
    <submittedName>
        <fullName evidence="2">DUF1622 domain-containing protein</fullName>
    </submittedName>
</protein>
<comment type="caution">
    <text evidence="2">The sequence shown here is derived from an EMBL/GenBank/DDBJ whole genome shotgun (WGS) entry which is preliminary data.</text>
</comment>